<dbReference type="InterPro" id="IPR044068">
    <property type="entry name" value="CB"/>
</dbReference>
<evidence type="ECO:0000256" key="5">
    <source>
        <dbReference type="ARBA" id="ARBA00022908"/>
    </source>
</evidence>
<evidence type="ECO:0000256" key="6">
    <source>
        <dbReference type="ARBA" id="ARBA00023125"/>
    </source>
</evidence>
<dbReference type="PANTHER" id="PTHR30349">
    <property type="entry name" value="PHAGE INTEGRASE-RELATED"/>
    <property type="match status" value="1"/>
</dbReference>
<dbReference type="GO" id="GO:0006310">
    <property type="term" value="P:DNA recombination"/>
    <property type="evidence" value="ECO:0007669"/>
    <property type="project" value="UniProtKB-KW"/>
</dbReference>
<keyword evidence="8" id="KW-1179">Viral genome integration</keyword>
<evidence type="ECO:0000259" key="10">
    <source>
        <dbReference type="PROSITE" id="PS51898"/>
    </source>
</evidence>
<comment type="similarity">
    <text evidence="1">Belongs to the 'phage' integrase family.</text>
</comment>
<feature type="domain" description="Core-binding (CB)" evidence="11">
    <location>
        <begin position="55"/>
        <end position="134"/>
    </location>
</feature>
<keyword evidence="4" id="KW-0378">Hydrolase</keyword>
<evidence type="ECO:0000313" key="13">
    <source>
        <dbReference type="Proteomes" id="UP000241185"/>
    </source>
</evidence>
<proteinExistence type="inferred from homology"/>
<evidence type="ECO:0000313" key="12">
    <source>
        <dbReference type="EMBL" id="AUV60824.1"/>
    </source>
</evidence>
<dbReference type="Gene3D" id="1.10.443.10">
    <property type="entry name" value="Intergrase catalytic core"/>
    <property type="match status" value="1"/>
</dbReference>
<reference evidence="13" key="1">
    <citation type="submission" date="2018-01" db="EMBL/GenBank/DDBJ databases">
        <authorList>
            <person name="Gatt S.M."/>
            <person name="Isern S."/>
            <person name="Jenkins M."/>
            <person name="Tan A.L."/>
            <person name="Michael S.F."/>
            <person name="Moore R.E."/>
            <person name="Ware V.C."/>
            <person name="Garlena R.A."/>
            <person name="Russell D.A."/>
            <person name="Pope W.H."/>
            <person name="Jacobs-Sera D."/>
            <person name="Hendrix R.W."/>
            <person name="Hatfull G.F."/>
        </authorList>
    </citation>
    <scope>NUCLEOTIDE SEQUENCE [LARGE SCALE GENOMIC DNA]</scope>
</reference>
<dbReference type="EMBL" id="MG770216">
    <property type="protein sequence ID" value="AUV60824.1"/>
    <property type="molecule type" value="Genomic_DNA"/>
</dbReference>
<dbReference type="InterPro" id="IPR050090">
    <property type="entry name" value="Tyrosine_recombinase_XerCD"/>
</dbReference>
<evidence type="ECO:0000256" key="7">
    <source>
        <dbReference type="ARBA" id="ARBA00023172"/>
    </source>
</evidence>
<dbReference type="GO" id="GO:0003677">
    <property type="term" value="F:DNA binding"/>
    <property type="evidence" value="ECO:0007669"/>
    <property type="project" value="UniProtKB-UniRule"/>
</dbReference>
<keyword evidence="6 9" id="KW-0238">DNA-binding</keyword>
<protein>
    <recommendedName>
        <fullName evidence="2">Integrase</fullName>
    </recommendedName>
</protein>
<feature type="domain" description="Tyr recombinase" evidence="10">
    <location>
        <begin position="155"/>
        <end position="324"/>
    </location>
</feature>
<evidence type="ECO:0000256" key="3">
    <source>
        <dbReference type="ARBA" id="ARBA00022679"/>
    </source>
</evidence>
<keyword evidence="8" id="KW-1160">Virus entry into host cell</keyword>
<gene>
    <name evidence="12" type="ORF">SEA_REM711_46</name>
</gene>
<organism evidence="12 13">
    <name type="scientific">Mycobacterium phage Rem711</name>
    <dbReference type="NCBI Taxonomy" id="2079285"/>
    <lineage>
        <taxon>Viruses</taxon>
        <taxon>Duplodnaviria</taxon>
        <taxon>Heunggongvirae</taxon>
        <taxon>Uroviricota</taxon>
        <taxon>Caudoviricetes</taxon>
        <taxon>Trigintaduovirus</taxon>
        <taxon>Trigintaduovirus rem711</taxon>
    </lineage>
</organism>
<keyword evidence="5" id="KW-0229">DNA integration</keyword>
<dbReference type="PROSITE" id="PS51900">
    <property type="entry name" value="CB"/>
    <property type="match status" value="1"/>
</dbReference>
<dbReference type="Proteomes" id="UP000241185">
    <property type="component" value="Segment"/>
</dbReference>
<dbReference type="InterPro" id="IPR013762">
    <property type="entry name" value="Integrase-like_cat_sf"/>
</dbReference>
<dbReference type="SUPFAM" id="SSF56349">
    <property type="entry name" value="DNA breaking-rejoining enzymes"/>
    <property type="match status" value="1"/>
</dbReference>
<evidence type="ECO:0000256" key="4">
    <source>
        <dbReference type="ARBA" id="ARBA00022801"/>
    </source>
</evidence>
<evidence type="ECO:0000259" key="11">
    <source>
        <dbReference type="PROSITE" id="PS51900"/>
    </source>
</evidence>
<dbReference type="InterPro" id="IPR011010">
    <property type="entry name" value="DNA_brk_join_enz"/>
</dbReference>
<keyword evidence="3" id="KW-0808">Transferase</keyword>
<keyword evidence="7" id="KW-0233">DNA recombination</keyword>
<dbReference type="GO" id="GO:0016740">
    <property type="term" value="F:transferase activity"/>
    <property type="evidence" value="ECO:0007669"/>
    <property type="project" value="UniProtKB-KW"/>
</dbReference>
<sequence length="347" mass="39050">MTPRDRGAERVRRPADERVVRPLPNLPSVDGNCYPVAAETGPGGYLTRETIGGVTYVHPLIEEWELWQYAARMSPVTISERVRVITQFAEETGCSPVAAQPMDLLRWLGRHTDWSQSTAATYHSYLRAWFKWLNLMDHRAGDPMLKLPTPKYPDRVPRPVPDSDLVALLSTRMHHRTRVMILLAALAGLRVSEIARVRGEDVDVTGPRLYVLGKGGSKNWVPLHPLLVDVSLTMPRRGWWFPANSRRPGDHVHGKGVSDIIGNAMRRAGARGTPHSLRHWFGTTVLDDGADLRTVQELLRHRSIATTQIYTKVPDARRHTAIDRLDPFRARVAHYDDDPGPHQGIVA</sequence>
<accession>A0A2K9VF00</accession>
<dbReference type="GO" id="GO:0044826">
    <property type="term" value="P:viral genome integration into host DNA"/>
    <property type="evidence" value="ECO:0007669"/>
    <property type="project" value="UniProtKB-KW"/>
</dbReference>
<dbReference type="InterPro" id="IPR002104">
    <property type="entry name" value="Integrase_catalytic"/>
</dbReference>
<evidence type="ECO:0000256" key="1">
    <source>
        <dbReference type="ARBA" id="ARBA00008857"/>
    </source>
</evidence>
<dbReference type="PROSITE" id="PS51898">
    <property type="entry name" value="TYR_RECOMBINASE"/>
    <property type="match status" value="1"/>
</dbReference>
<dbReference type="Pfam" id="PF00589">
    <property type="entry name" value="Phage_integrase"/>
    <property type="match status" value="1"/>
</dbReference>
<keyword evidence="13" id="KW-1185">Reference proteome</keyword>
<evidence type="ECO:0000256" key="9">
    <source>
        <dbReference type="PROSITE-ProRule" id="PRU01248"/>
    </source>
</evidence>
<dbReference type="GO" id="GO:0015074">
    <property type="term" value="P:DNA integration"/>
    <property type="evidence" value="ECO:0007669"/>
    <property type="project" value="UniProtKB-KW"/>
</dbReference>
<evidence type="ECO:0000256" key="2">
    <source>
        <dbReference type="ARBA" id="ARBA00016082"/>
    </source>
</evidence>
<evidence type="ECO:0000256" key="8">
    <source>
        <dbReference type="ARBA" id="ARBA00023195"/>
    </source>
</evidence>
<name>A0A2K9VF00_9CAUD</name>
<dbReference type="PANTHER" id="PTHR30349:SF64">
    <property type="entry name" value="PROPHAGE INTEGRASE INTD-RELATED"/>
    <property type="match status" value="1"/>
</dbReference>
<dbReference type="GO" id="GO:0016787">
    <property type="term" value="F:hydrolase activity"/>
    <property type="evidence" value="ECO:0007669"/>
    <property type="project" value="UniProtKB-KW"/>
</dbReference>
<dbReference type="GO" id="GO:0075713">
    <property type="term" value="P:establishment of integrated proviral latency"/>
    <property type="evidence" value="ECO:0007669"/>
    <property type="project" value="UniProtKB-KW"/>
</dbReference>